<protein>
    <submittedName>
        <fullName evidence="1">Uncharacterized protein</fullName>
    </submittedName>
</protein>
<reference evidence="1 2" key="2">
    <citation type="journal article" date="2022" name="Mol. Ecol. Resour.">
        <title>The genomes of chicory, endive, great burdock and yacon provide insights into Asteraceae paleo-polyploidization history and plant inulin production.</title>
        <authorList>
            <person name="Fan W."/>
            <person name="Wang S."/>
            <person name="Wang H."/>
            <person name="Wang A."/>
            <person name="Jiang F."/>
            <person name="Liu H."/>
            <person name="Zhao H."/>
            <person name="Xu D."/>
            <person name="Zhang Y."/>
        </authorList>
    </citation>
    <scope>NUCLEOTIDE SEQUENCE [LARGE SCALE GENOMIC DNA]</scope>
    <source>
        <strain evidence="2">cv. Punajuju</strain>
        <tissue evidence="1">Leaves</tissue>
    </source>
</reference>
<gene>
    <name evidence="1" type="ORF">L2E82_30296</name>
</gene>
<evidence type="ECO:0000313" key="1">
    <source>
        <dbReference type="EMBL" id="KAI3739884.1"/>
    </source>
</evidence>
<sequence>MHHFTHSHHPISRVNLYEHFTYKEHGVGRRPLSIYGRQQRWRVRLSSEATRSSGDALTILLSIHSISSYFARSLTYFVSEVNPL</sequence>
<proteinExistence type="predicted"/>
<reference evidence="2" key="1">
    <citation type="journal article" date="2022" name="Mol. Ecol. Resour.">
        <title>The genomes of chicory, endive, great burdock and yacon provide insights into Asteraceae palaeo-polyploidization history and plant inulin production.</title>
        <authorList>
            <person name="Fan W."/>
            <person name="Wang S."/>
            <person name="Wang H."/>
            <person name="Wang A."/>
            <person name="Jiang F."/>
            <person name="Liu H."/>
            <person name="Zhao H."/>
            <person name="Xu D."/>
            <person name="Zhang Y."/>
        </authorList>
    </citation>
    <scope>NUCLEOTIDE SEQUENCE [LARGE SCALE GENOMIC DNA]</scope>
    <source>
        <strain evidence="2">cv. Punajuju</strain>
    </source>
</reference>
<keyword evidence="2" id="KW-1185">Reference proteome</keyword>
<comment type="caution">
    <text evidence="1">The sequence shown here is derived from an EMBL/GenBank/DDBJ whole genome shotgun (WGS) entry which is preliminary data.</text>
</comment>
<evidence type="ECO:0000313" key="2">
    <source>
        <dbReference type="Proteomes" id="UP001055811"/>
    </source>
</evidence>
<dbReference type="Proteomes" id="UP001055811">
    <property type="component" value="Linkage Group LG05"/>
</dbReference>
<accession>A0ACB9CZX7</accession>
<dbReference type="EMBL" id="CM042013">
    <property type="protein sequence ID" value="KAI3739884.1"/>
    <property type="molecule type" value="Genomic_DNA"/>
</dbReference>
<organism evidence="1 2">
    <name type="scientific">Cichorium intybus</name>
    <name type="common">Chicory</name>
    <dbReference type="NCBI Taxonomy" id="13427"/>
    <lineage>
        <taxon>Eukaryota</taxon>
        <taxon>Viridiplantae</taxon>
        <taxon>Streptophyta</taxon>
        <taxon>Embryophyta</taxon>
        <taxon>Tracheophyta</taxon>
        <taxon>Spermatophyta</taxon>
        <taxon>Magnoliopsida</taxon>
        <taxon>eudicotyledons</taxon>
        <taxon>Gunneridae</taxon>
        <taxon>Pentapetalae</taxon>
        <taxon>asterids</taxon>
        <taxon>campanulids</taxon>
        <taxon>Asterales</taxon>
        <taxon>Asteraceae</taxon>
        <taxon>Cichorioideae</taxon>
        <taxon>Cichorieae</taxon>
        <taxon>Cichoriinae</taxon>
        <taxon>Cichorium</taxon>
    </lineage>
</organism>
<name>A0ACB9CZX7_CICIN</name>